<sequence length="238" mass="26995">MESVSALTPNPDGDEDKKCLMALSVTELISILRTAYRTVDFDRVEEVLVDKESKLKSDIGVISEKLEMERLERMNVEETLKKCKEQFEKGKNAEERYEKLLQAVKKNSDLGYGNTATELRNKNRKLEDEKRRAESETESWKRKCEELNERLLTVENGGKSSMNGHVEIRANSEDICGARRNTDQGVSSEALDEMELNEVVKCAVDSGNTPADSSPSQRKTEFVNLDSARQDRKNAEIL</sequence>
<feature type="coiled-coil region" evidence="1">
    <location>
        <begin position="116"/>
        <end position="150"/>
    </location>
</feature>
<keyword evidence="1" id="KW-0175">Coiled coil</keyword>
<evidence type="ECO:0000313" key="4">
    <source>
        <dbReference type="Proteomes" id="UP001293593"/>
    </source>
</evidence>
<protein>
    <submittedName>
        <fullName evidence="3">Uncharacterized protein</fullName>
    </submittedName>
</protein>
<organism evidence="3 4">
    <name type="scientific">Acacia crassicarpa</name>
    <name type="common">northern wattle</name>
    <dbReference type="NCBI Taxonomy" id="499986"/>
    <lineage>
        <taxon>Eukaryota</taxon>
        <taxon>Viridiplantae</taxon>
        <taxon>Streptophyta</taxon>
        <taxon>Embryophyta</taxon>
        <taxon>Tracheophyta</taxon>
        <taxon>Spermatophyta</taxon>
        <taxon>Magnoliopsida</taxon>
        <taxon>eudicotyledons</taxon>
        <taxon>Gunneridae</taxon>
        <taxon>Pentapetalae</taxon>
        <taxon>rosids</taxon>
        <taxon>fabids</taxon>
        <taxon>Fabales</taxon>
        <taxon>Fabaceae</taxon>
        <taxon>Caesalpinioideae</taxon>
        <taxon>mimosoid clade</taxon>
        <taxon>Acacieae</taxon>
        <taxon>Acacia</taxon>
    </lineage>
</organism>
<dbReference type="EMBL" id="JAWXYG010000003">
    <property type="protein sequence ID" value="KAK4278333.1"/>
    <property type="molecule type" value="Genomic_DNA"/>
</dbReference>
<dbReference type="PANTHER" id="PTHR34380:SF6">
    <property type="entry name" value="TERNARY COMPLEX FACTOR MIP1 LEUCINE-ZIPPER DOMAIN-CONTAINING PROTEIN"/>
    <property type="match status" value="1"/>
</dbReference>
<evidence type="ECO:0000256" key="2">
    <source>
        <dbReference type="SAM" id="MobiDB-lite"/>
    </source>
</evidence>
<feature type="region of interest" description="Disordered" evidence="2">
    <location>
        <begin position="204"/>
        <end position="238"/>
    </location>
</feature>
<dbReference type="PANTHER" id="PTHR34380">
    <property type="entry name" value="BNAA03G12380D PROTEIN"/>
    <property type="match status" value="1"/>
</dbReference>
<proteinExistence type="predicted"/>
<dbReference type="AlphaFoldDB" id="A0AAE1MW44"/>
<feature type="compositionally biased region" description="Basic and acidic residues" evidence="2">
    <location>
        <begin position="228"/>
        <end position="238"/>
    </location>
</feature>
<accession>A0AAE1MW44</accession>
<feature type="compositionally biased region" description="Polar residues" evidence="2">
    <location>
        <begin position="206"/>
        <end position="217"/>
    </location>
</feature>
<name>A0AAE1MW44_9FABA</name>
<keyword evidence="4" id="KW-1185">Reference proteome</keyword>
<comment type="caution">
    <text evidence="3">The sequence shown here is derived from an EMBL/GenBank/DDBJ whole genome shotgun (WGS) entry which is preliminary data.</text>
</comment>
<evidence type="ECO:0000256" key="1">
    <source>
        <dbReference type="SAM" id="Coils"/>
    </source>
</evidence>
<dbReference type="Proteomes" id="UP001293593">
    <property type="component" value="Unassembled WGS sequence"/>
</dbReference>
<gene>
    <name evidence="3" type="ORF">QN277_016192</name>
</gene>
<reference evidence="3" key="1">
    <citation type="submission" date="2023-10" db="EMBL/GenBank/DDBJ databases">
        <title>Chromosome-level genome of the transformable northern wattle, Acacia crassicarpa.</title>
        <authorList>
            <person name="Massaro I."/>
            <person name="Sinha N.R."/>
            <person name="Poethig S."/>
            <person name="Leichty A.R."/>
        </authorList>
    </citation>
    <scope>NUCLEOTIDE SEQUENCE</scope>
    <source>
        <strain evidence="3">Acra3RX</strain>
        <tissue evidence="3">Leaf</tissue>
    </source>
</reference>
<evidence type="ECO:0000313" key="3">
    <source>
        <dbReference type="EMBL" id="KAK4278333.1"/>
    </source>
</evidence>